<keyword evidence="6 8" id="KW-0539">Nucleus</keyword>
<dbReference type="InterPro" id="IPR033389">
    <property type="entry name" value="AUX/IAA_dom"/>
</dbReference>
<keyword evidence="5 8" id="KW-0804">Transcription</keyword>
<feature type="transmembrane region" description="Helical" evidence="10">
    <location>
        <begin position="305"/>
        <end position="324"/>
    </location>
</feature>
<dbReference type="EMBL" id="LS974626">
    <property type="protein sequence ID" value="CAG7909074.1"/>
    <property type="molecule type" value="Genomic_DNA"/>
</dbReference>
<evidence type="ECO:0000256" key="8">
    <source>
        <dbReference type="RuleBase" id="RU004549"/>
    </source>
</evidence>
<feature type="transmembrane region" description="Helical" evidence="10">
    <location>
        <begin position="376"/>
        <end position="398"/>
    </location>
</feature>
<evidence type="ECO:0000256" key="5">
    <source>
        <dbReference type="ARBA" id="ARBA00023163"/>
    </source>
</evidence>
<feature type="compositionally biased region" description="Basic and acidic residues" evidence="9">
    <location>
        <begin position="104"/>
        <end position="114"/>
    </location>
</feature>
<keyword evidence="10" id="KW-0812">Transmembrane</keyword>
<gene>
    <name evidence="12" type="ORF">BRAPAZ1V2_A10P03200.2</name>
</gene>
<keyword evidence="10" id="KW-1133">Transmembrane helix</keyword>
<evidence type="ECO:0000259" key="11">
    <source>
        <dbReference type="PROSITE" id="PS51745"/>
    </source>
</evidence>
<reference evidence="12 13" key="1">
    <citation type="submission" date="2021-07" db="EMBL/GenBank/DDBJ databases">
        <authorList>
            <consortium name="Genoscope - CEA"/>
            <person name="William W."/>
        </authorList>
    </citation>
    <scope>NUCLEOTIDE SEQUENCE [LARGE SCALE GENOMIC DNA]</scope>
</reference>
<feature type="compositionally biased region" description="Polar residues" evidence="9">
    <location>
        <begin position="58"/>
        <end position="75"/>
    </location>
</feature>
<evidence type="ECO:0000256" key="6">
    <source>
        <dbReference type="ARBA" id="ARBA00023242"/>
    </source>
</evidence>
<organism evidence="12 13">
    <name type="scientific">Brassica campestris</name>
    <name type="common">Field mustard</name>
    <dbReference type="NCBI Taxonomy" id="3711"/>
    <lineage>
        <taxon>Eukaryota</taxon>
        <taxon>Viridiplantae</taxon>
        <taxon>Streptophyta</taxon>
        <taxon>Embryophyta</taxon>
        <taxon>Tracheophyta</taxon>
        <taxon>Spermatophyta</taxon>
        <taxon>Magnoliopsida</taxon>
        <taxon>eudicotyledons</taxon>
        <taxon>Gunneridae</taxon>
        <taxon>Pentapetalae</taxon>
        <taxon>rosids</taxon>
        <taxon>malvids</taxon>
        <taxon>Brassicales</taxon>
        <taxon>Brassicaceae</taxon>
        <taxon>Brassiceae</taxon>
        <taxon>Brassica</taxon>
    </lineage>
</organism>
<evidence type="ECO:0000256" key="1">
    <source>
        <dbReference type="ARBA" id="ARBA00004123"/>
    </source>
</evidence>
<evidence type="ECO:0000313" key="13">
    <source>
        <dbReference type="Proteomes" id="UP000694005"/>
    </source>
</evidence>
<dbReference type="PANTHER" id="PTHR33294">
    <property type="entry name" value="AWPM-19-LIKE FAMILY PROTEIN"/>
    <property type="match status" value="1"/>
</dbReference>
<keyword evidence="4 8" id="KW-0805">Transcription regulation</keyword>
<dbReference type="Pfam" id="PF05512">
    <property type="entry name" value="AWPM-19"/>
    <property type="match status" value="1"/>
</dbReference>
<dbReference type="Gramene" id="A10p03200.2_BraZ1">
    <property type="protein sequence ID" value="A10p03200.2_BraZ1.CDS"/>
    <property type="gene ID" value="A10g03200.2_BraZ1"/>
</dbReference>
<feature type="transmembrane region" description="Helical" evidence="10">
    <location>
        <begin position="336"/>
        <end position="356"/>
    </location>
</feature>
<dbReference type="AlphaFoldDB" id="A0A8D9I1A7"/>
<dbReference type="InterPro" id="IPR053793">
    <property type="entry name" value="PB1-like"/>
</dbReference>
<dbReference type="Pfam" id="PF02309">
    <property type="entry name" value="AUX_IAA"/>
    <property type="match status" value="1"/>
</dbReference>
<evidence type="ECO:0000313" key="12">
    <source>
        <dbReference type="EMBL" id="CAG7909074.1"/>
    </source>
</evidence>
<comment type="similarity">
    <text evidence="2 8">Belongs to the Aux/IAA family.</text>
</comment>
<evidence type="ECO:0000256" key="4">
    <source>
        <dbReference type="ARBA" id="ARBA00023015"/>
    </source>
</evidence>
<dbReference type="InterPro" id="IPR008390">
    <property type="entry name" value="AWPM-19"/>
</dbReference>
<proteinExistence type="inferred from homology"/>
<dbReference type="PROSITE" id="PS51745">
    <property type="entry name" value="PB1"/>
    <property type="match status" value="1"/>
</dbReference>
<keyword evidence="3 8" id="KW-0678">Repressor</keyword>
<keyword evidence="10" id="KW-0472">Membrane</keyword>
<dbReference type="GO" id="GO:0005634">
    <property type="term" value="C:nucleus"/>
    <property type="evidence" value="ECO:0007669"/>
    <property type="project" value="UniProtKB-SubCell"/>
</dbReference>
<evidence type="ECO:0000256" key="2">
    <source>
        <dbReference type="ARBA" id="ARBA00006728"/>
    </source>
</evidence>
<feature type="region of interest" description="Disordered" evidence="9">
    <location>
        <begin position="47"/>
        <end position="114"/>
    </location>
</feature>
<feature type="domain" description="PB1" evidence="11">
    <location>
        <begin position="120"/>
        <end position="214"/>
    </location>
</feature>
<sequence>MRGGGSELELGKSNLPAESELELELGLGLSIGGGAWRERGRILTAKDFPSVGSKRAAESSSHQGQGASPPRSSQIVGWPPIGSHRMNKVNNQAPMKAAKEEEEEGKKKNDETKDVSVQGLGYVKVNMDGVGIGRKVDMRAHSSYENLAQTLEEMFFGMSGSTTSREKVKPLRLLDGSSEFVLTYEDKDGDWMLVGDVPWRMFVTSVKRLRIMGTSEANGLVTQILIEESIPGESDQSWAFSLPPLADPFQVREIEQESSAGQETEQEKDVKQNTAVDLSKRLKDFRSLNDASSLKGFGGNGATPFFLTFSILAAVIGIASKLAGANHIRFWRNDSLAAAGSSSIVAWAVTALAMGLACKQINIGGWRGWRLRIIEAFIIILTFTQLLYVLLIHAGVFSSKYGPGYRDRDYATGQGHGHVPGTHAGEHKAGVGTTTMAV</sequence>
<dbReference type="FunFam" id="3.10.20.90:FF:000078">
    <property type="entry name" value="Auxin-responsive protein"/>
    <property type="match status" value="1"/>
</dbReference>
<evidence type="ECO:0000256" key="3">
    <source>
        <dbReference type="ARBA" id="ARBA00022491"/>
    </source>
</evidence>
<evidence type="ECO:0000256" key="9">
    <source>
        <dbReference type="SAM" id="MobiDB-lite"/>
    </source>
</evidence>
<evidence type="ECO:0000256" key="10">
    <source>
        <dbReference type="SAM" id="Phobius"/>
    </source>
</evidence>
<dbReference type="Proteomes" id="UP000694005">
    <property type="component" value="Chromosome A10"/>
</dbReference>
<dbReference type="GO" id="GO:0009734">
    <property type="term" value="P:auxin-activated signaling pathway"/>
    <property type="evidence" value="ECO:0007669"/>
    <property type="project" value="UniProtKB-UniRule"/>
</dbReference>
<evidence type="ECO:0000256" key="7">
    <source>
        <dbReference type="ARBA" id="ARBA00023294"/>
    </source>
</evidence>
<keyword evidence="7 8" id="KW-0927">Auxin signaling pathway</keyword>
<dbReference type="PANTHER" id="PTHR33294:SF16">
    <property type="entry name" value="AWPM-19-LIKE FAMILY PROTEIN"/>
    <property type="match status" value="1"/>
</dbReference>
<comment type="subcellular location">
    <subcellularLocation>
        <location evidence="1 8">Nucleus</location>
    </subcellularLocation>
</comment>
<name>A0A8D9I1A7_BRACM</name>
<dbReference type="Gene3D" id="3.10.20.90">
    <property type="entry name" value="Phosphatidylinositol 3-kinase Catalytic Subunit, Chain A, domain 1"/>
    <property type="match status" value="1"/>
</dbReference>
<comment type="function">
    <text evidence="8">Aux/IAA proteins are short-lived transcriptional factors that function as repressors of early auxin response genes at low auxin concentrations.</text>
</comment>
<protein>
    <recommendedName>
        <fullName evidence="8">Auxin-responsive protein</fullName>
    </recommendedName>
</protein>
<feature type="region of interest" description="Disordered" evidence="9">
    <location>
        <begin position="416"/>
        <end position="438"/>
    </location>
</feature>
<dbReference type="SUPFAM" id="SSF54277">
    <property type="entry name" value="CAD &amp; PB1 domains"/>
    <property type="match status" value="1"/>
</dbReference>
<comment type="subunit">
    <text evidence="8">Homodimers and heterodimers.</text>
</comment>
<accession>A0A8D9I1A7</accession>